<evidence type="ECO:0000259" key="3">
    <source>
        <dbReference type="PROSITE" id="PS00028"/>
    </source>
</evidence>
<feature type="compositionally biased region" description="Low complexity" evidence="2">
    <location>
        <begin position="170"/>
        <end position="184"/>
    </location>
</feature>
<dbReference type="GO" id="GO:0008270">
    <property type="term" value="F:zinc ion binding"/>
    <property type="evidence" value="ECO:0007669"/>
    <property type="project" value="InterPro"/>
</dbReference>
<feature type="compositionally biased region" description="Basic and acidic residues" evidence="2">
    <location>
        <begin position="1289"/>
        <end position="1309"/>
    </location>
</feature>
<feature type="compositionally biased region" description="Basic and acidic residues" evidence="2">
    <location>
        <begin position="432"/>
        <end position="455"/>
    </location>
</feature>
<feature type="domain" description="C2H2-type" evidence="3">
    <location>
        <begin position="571"/>
        <end position="593"/>
    </location>
</feature>
<dbReference type="GO" id="GO:0045893">
    <property type="term" value="P:positive regulation of DNA-templated transcription"/>
    <property type="evidence" value="ECO:0007669"/>
    <property type="project" value="TreeGrafter"/>
</dbReference>
<feature type="compositionally biased region" description="Basic and acidic residues" evidence="2">
    <location>
        <begin position="89"/>
        <end position="103"/>
    </location>
</feature>
<name>A0A673LZ35_9TELE</name>
<dbReference type="InterPro" id="IPR055309">
    <property type="entry name" value="Znf318-like"/>
</dbReference>
<dbReference type="PANTHER" id="PTHR15577">
    <property type="entry name" value="ZINC FINGER CONTAINING PROTEIN"/>
    <property type="match status" value="1"/>
</dbReference>
<feature type="region of interest" description="Disordered" evidence="2">
    <location>
        <begin position="985"/>
        <end position="1369"/>
    </location>
</feature>
<feature type="region of interest" description="Disordered" evidence="2">
    <location>
        <begin position="1412"/>
        <end position="1442"/>
    </location>
</feature>
<feature type="compositionally biased region" description="Basic and acidic residues" evidence="2">
    <location>
        <begin position="1205"/>
        <end position="1225"/>
    </location>
</feature>
<keyword evidence="5" id="KW-1185">Reference proteome</keyword>
<feature type="compositionally biased region" description="Basic and acidic residues" evidence="2">
    <location>
        <begin position="1065"/>
        <end position="1141"/>
    </location>
</feature>
<feature type="region of interest" description="Disordered" evidence="2">
    <location>
        <begin position="809"/>
        <end position="851"/>
    </location>
</feature>
<proteinExistence type="predicted"/>
<protein>
    <submittedName>
        <fullName evidence="4">Zinc finger protein 318-like</fullName>
    </submittedName>
</protein>
<evidence type="ECO:0000256" key="1">
    <source>
        <dbReference type="SAM" id="Coils"/>
    </source>
</evidence>
<dbReference type="PANTHER" id="PTHR15577:SF2">
    <property type="entry name" value="ZINC FINGER PROTEIN 318"/>
    <property type="match status" value="1"/>
</dbReference>
<dbReference type="PROSITE" id="PS00028">
    <property type="entry name" value="ZINC_FINGER_C2H2_1"/>
    <property type="match status" value="1"/>
</dbReference>
<feature type="compositionally biased region" description="Basic and acidic residues" evidence="2">
    <location>
        <begin position="654"/>
        <end position="706"/>
    </location>
</feature>
<evidence type="ECO:0000313" key="5">
    <source>
        <dbReference type="Proteomes" id="UP000472270"/>
    </source>
</evidence>
<feature type="compositionally biased region" description="Pro residues" evidence="2">
    <location>
        <begin position="259"/>
        <end position="280"/>
    </location>
</feature>
<gene>
    <name evidence="4" type="primary">LOC107728066</name>
</gene>
<evidence type="ECO:0000313" key="4">
    <source>
        <dbReference type="Ensembl" id="ENSSRHP00000084732.1"/>
    </source>
</evidence>
<dbReference type="GO" id="GO:0005654">
    <property type="term" value="C:nucleoplasm"/>
    <property type="evidence" value="ECO:0007669"/>
    <property type="project" value="TreeGrafter"/>
</dbReference>
<feature type="region of interest" description="Disordered" evidence="2">
    <location>
        <begin position="142"/>
        <end position="286"/>
    </location>
</feature>
<dbReference type="SMART" id="SM00451">
    <property type="entry name" value="ZnF_U1"/>
    <property type="match status" value="2"/>
</dbReference>
<feature type="compositionally biased region" description="Basic and acidic residues" evidence="2">
    <location>
        <begin position="1331"/>
        <end position="1351"/>
    </location>
</feature>
<feature type="coiled-coil region" evidence="1">
    <location>
        <begin position="338"/>
        <end position="419"/>
    </location>
</feature>
<keyword evidence="1" id="KW-0175">Coiled coil</keyword>
<dbReference type="InterPro" id="IPR003604">
    <property type="entry name" value="Matrin/U1-like-C_Znf_C2H2"/>
</dbReference>
<dbReference type="Ensembl" id="ENSSRHT00000087030.1">
    <property type="protein sequence ID" value="ENSSRHP00000084732.1"/>
    <property type="gene ID" value="ENSSRHG00000041966.1"/>
</dbReference>
<feature type="compositionally biased region" description="Polar residues" evidence="2">
    <location>
        <begin position="456"/>
        <end position="466"/>
    </location>
</feature>
<evidence type="ECO:0000256" key="2">
    <source>
        <dbReference type="SAM" id="MobiDB-lite"/>
    </source>
</evidence>
<organism evidence="4 5">
    <name type="scientific">Sinocyclocheilus rhinocerous</name>
    <dbReference type="NCBI Taxonomy" id="307959"/>
    <lineage>
        <taxon>Eukaryota</taxon>
        <taxon>Metazoa</taxon>
        <taxon>Chordata</taxon>
        <taxon>Craniata</taxon>
        <taxon>Vertebrata</taxon>
        <taxon>Euteleostomi</taxon>
        <taxon>Actinopterygii</taxon>
        <taxon>Neopterygii</taxon>
        <taxon>Teleostei</taxon>
        <taxon>Ostariophysi</taxon>
        <taxon>Cypriniformes</taxon>
        <taxon>Cyprinidae</taxon>
        <taxon>Cyprininae</taxon>
        <taxon>Sinocyclocheilus</taxon>
    </lineage>
</organism>
<feature type="compositionally biased region" description="Acidic residues" evidence="2">
    <location>
        <begin position="72"/>
        <end position="88"/>
    </location>
</feature>
<accession>A0A673LZ35</accession>
<feature type="compositionally biased region" description="Basic and acidic residues" evidence="2">
    <location>
        <begin position="530"/>
        <end position="547"/>
    </location>
</feature>
<feature type="compositionally biased region" description="Basic and acidic residues" evidence="2">
    <location>
        <begin position="1023"/>
        <end position="1059"/>
    </location>
</feature>
<feature type="compositionally biased region" description="Basic and acidic residues" evidence="2">
    <location>
        <begin position="1163"/>
        <end position="1183"/>
    </location>
</feature>
<feature type="region of interest" description="Disordered" evidence="2">
    <location>
        <begin position="530"/>
        <end position="557"/>
    </location>
</feature>
<dbReference type="GO" id="GO:0003676">
    <property type="term" value="F:nucleic acid binding"/>
    <property type="evidence" value="ECO:0007669"/>
    <property type="project" value="InterPro"/>
</dbReference>
<reference evidence="4" key="2">
    <citation type="submission" date="2025-09" db="UniProtKB">
        <authorList>
            <consortium name="Ensembl"/>
        </authorList>
    </citation>
    <scope>IDENTIFICATION</scope>
</reference>
<feature type="compositionally biased region" description="Basic and acidic residues" evidence="2">
    <location>
        <begin position="110"/>
        <end position="119"/>
    </location>
</feature>
<dbReference type="InterPro" id="IPR013087">
    <property type="entry name" value="Znf_C2H2_type"/>
</dbReference>
<reference evidence="4" key="1">
    <citation type="submission" date="2025-08" db="UniProtKB">
        <authorList>
            <consortium name="Ensembl"/>
        </authorList>
    </citation>
    <scope>IDENTIFICATION</scope>
</reference>
<feature type="region of interest" description="Disordered" evidence="2">
    <location>
        <begin position="63"/>
        <end position="119"/>
    </location>
</feature>
<feature type="region of interest" description="Disordered" evidence="2">
    <location>
        <begin position="610"/>
        <end position="711"/>
    </location>
</feature>
<feature type="region of interest" description="Disordered" evidence="2">
    <location>
        <begin position="432"/>
        <end position="488"/>
    </location>
</feature>
<dbReference type="Proteomes" id="UP000472270">
    <property type="component" value="Unassembled WGS sequence"/>
</dbReference>
<sequence>MDPDLFASMLGKSSDGSVLEELIGKIQSAREGGSDLLLPQEKGRQEKSDLTEFLGMIAEVAQPQNVKKSNPDIEDEEKFLYGDEEEEGSEVKPRDSRQADRHRSSATPEVHAKEEPEEYEKIQDLLKTIGLDLGMAEISKMAARTQERLHGNTPTLTRRQSDRKHRSRSRSYSSSSSRSFSRSRSSSRSRSRRSQSRSGSLDHTSRRSKKKPVSPEQRSPCSHSQNKKEAKPGIAESGWPTTPTVGPGTQTYPSRPSLPAHPMPPYPGPPPRGVMPPDYPPGSYDPYGNYVPYMPPGWPMYPPPGIPVPPPSPMDPYSLPNIERPFLKVITTVQSEKLEKLKKENEMRHKRKENLLKDVETLRKQQGELLRKKRREKDGHKDPVLIELSQLQEDAMAQISKLRSEQREADQKYEELVKVALILGIGYKDSKISGDHRQQPLQSKKESTRSPDKSGAKTSTSFNKVASSKSRASPEKPKSPPPSSSHSLDTAAEQFEYYDAGNHWCKNCNVTSGSMFDYFMHLHSKTHRKTLDPYDRPWAKSESEKKPPAGKRTSKPAKGSEFLIPVRGFFCQLCKEFFGDPICAEAHVTCHAHNERYKAKMYENPLYEQRRNLDRQAGLGSQKSSERKRKREDDEQDDMKKSKHNKGKMSSNEVETKPQYSKEEEYKNIKENENKLKEKYKKEDIDKQKYKKEDDERKSSKYKDEEGGNPALLAKLRKKNEEAACRPGFGKFVLKKPQKTALEKEAERMAAQFLKEEEESMPTEMAENTDAELDPFSKSIAAAKSIAIKLSGKTVLPPSGEWLAYNEIKTNPNLPPPPVPMVIRKSYTGVQNKPTPSADKSPAPVTGTQKGPALSADLISKAFSGEEVQLKQTKDTSVKPVDIFNIPVPLQSPTVAPKMVNFSQMKPVTPSQCVITLESDVAAPGVPEEEQKLTVILRPPPQLSFNARDPPLKTVKPKTTLAAGKAKDLFDIFYSGSAAVKTSVSASVGDNKNSGFAPQDSGSTCKEINNKYKNASDVCQSKEPLKNEDSKVPLREEPLKNKDSKVPLREEPLKNEDTKVALSEEPLKYEESEVALREEPLKSEDSKVALREEPLKNEDTKVALREEPLKYEDSEVAQKEEPPKNKESDVAQREESPKNEDSDVAQTEEFHKNEDSEIGQSKEPPKNEDTNVAQREESSKNEDSEVAQTEEFHKNEDSEIGQSKEPPKNEDTNVAQREESPKNENSEVAQTEEPPKNEDSEVGQSKETPKNEDSNVAQREESPKNEDSEVAQTEEPPKNKDSKGGQSKEPPKNEDTNVAQREESPKNEDSEVAQTEEPPKNEYSEVGQSKEIFKNEDSNVAQREESPKNEDSEVAQTEEPPKNEDSEFEQAFEDAILKPDLQNEDNAKEEDFDDQQVLKSFEISVGDITVMEVDSQDTMQTNNEENPLESEEPMSFSPLPGSFTEQLNLDTFEFNFEPL</sequence>
<feature type="compositionally biased region" description="Polar residues" evidence="2">
    <location>
        <begin position="990"/>
        <end position="1019"/>
    </location>
</feature>
<feature type="compositionally biased region" description="Basic residues" evidence="2">
    <location>
        <begin position="185"/>
        <end position="195"/>
    </location>
</feature>
<feature type="compositionally biased region" description="Basic and acidic residues" evidence="2">
    <location>
        <begin position="1247"/>
        <end position="1267"/>
    </location>
</feature>
<feature type="compositionally biased region" description="Low complexity" evidence="2">
    <location>
        <begin position="238"/>
        <end position="251"/>
    </location>
</feature>
<dbReference type="GO" id="GO:0045892">
    <property type="term" value="P:negative regulation of DNA-templated transcription"/>
    <property type="evidence" value="ECO:0007669"/>
    <property type="project" value="TreeGrafter"/>
</dbReference>